<feature type="signal peptide" evidence="2">
    <location>
        <begin position="1"/>
        <end position="18"/>
    </location>
</feature>
<gene>
    <name evidence="3" type="ORF">ALAG00032_LOCUS6387</name>
</gene>
<organism evidence="3">
    <name type="scientific">Aureoumbra lagunensis</name>
    <dbReference type="NCBI Taxonomy" id="44058"/>
    <lineage>
        <taxon>Eukaryota</taxon>
        <taxon>Sar</taxon>
        <taxon>Stramenopiles</taxon>
        <taxon>Ochrophyta</taxon>
        <taxon>Pelagophyceae</taxon>
        <taxon>Pelagomonadales</taxon>
        <taxon>Aureoumbra</taxon>
    </lineage>
</organism>
<evidence type="ECO:0000313" key="3">
    <source>
        <dbReference type="EMBL" id="CAE0365643.1"/>
    </source>
</evidence>
<sequence>MQVRGFIIRIRVLCRVMAFQFLKAGLPRTPPTLSRPRKVVVKLIKPNDGKDGGSPPQNPSFQMSGDEKDPKNNNNILTFLKDEDWRRLFKGVVDNIIALAIILSGFAALC</sequence>
<dbReference type="EMBL" id="HBIJ01009077">
    <property type="protein sequence ID" value="CAE0365643.1"/>
    <property type="molecule type" value="Transcribed_RNA"/>
</dbReference>
<proteinExistence type="predicted"/>
<dbReference type="AlphaFoldDB" id="A0A7S3NJZ8"/>
<name>A0A7S3NJZ8_9STRA</name>
<accession>A0A7S3NJZ8</accession>
<evidence type="ECO:0000256" key="2">
    <source>
        <dbReference type="SAM" id="SignalP"/>
    </source>
</evidence>
<feature type="region of interest" description="Disordered" evidence="1">
    <location>
        <begin position="44"/>
        <end position="73"/>
    </location>
</feature>
<protein>
    <submittedName>
        <fullName evidence="3">Uncharacterized protein</fullName>
    </submittedName>
</protein>
<reference evidence="3" key="1">
    <citation type="submission" date="2021-01" db="EMBL/GenBank/DDBJ databases">
        <authorList>
            <person name="Corre E."/>
            <person name="Pelletier E."/>
            <person name="Niang G."/>
            <person name="Scheremetjew M."/>
            <person name="Finn R."/>
            <person name="Kale V."/>
            <person name="Holt S."/>
            <person name="Cochrane G."/>
            <person name="Meng A."/>
            <person name="Brown T."/>
            <person name="Cohen L."/>
        </authorList>
    </citation>
    <scope>NUCLEOTIDE SEQUENCE</scope>
    <source>
        <strain evidence="3">CCMP1510</strain>
    </source>
</reference>
<keyword evidence="2" id="KW-0732">Signal</keyword>
<evidence type="ECO:0000256" key="1">
    <source>
        <dbReference type="SAM" id="MobiDB-lite"/>
    </source>
</evidence>
<feature type="chain" id="PRO_5031544403" evidence="2">
    <location>
        <begin position="19"/>
        <end position="110"/>
    </location>
</feature>